<keyword evidence="4" id="KW-0479">Metal-binding</keyword>
<dbReference type="PANTHER" id="PTHR46696:SF5">
    <property type="entry name" value="CYTOCHROME P450 BJ-1"/>
    <property type="match status" value="1"/>
</dbReference>
<evidence type="ECO:0000256" key="3">
    <source>
        <dbReference type="ARBA" id="ARBA00022617"/>
    </source>
</evidence>
<keyword evidence="10" id="KW-1185">Reference proteome</keyword>
<dbReference type="Pfam" id="PF00067">
    <property type="entry name" value="p450"/>
    <property type="match status" value="1"/>
</dbReference>
<evidence type="ECO:0000256" key="6">
    <source>
        <dbReference type="ARBA" id="ARBA00023004"/>
    </source>
</evidence>
<name>A0A239FPK1_9ACTN</name>
<keyword evidence="7" id="KW-0503">Monooxygenase</keyword>
<dbReference type="GO" id="GO:0016705">
    <property type="term" value="F:oxidoreductase activity, acting on paired donors, with incorporation or reduction of molecular oxygen"/>
    <property type="evidence" value="ECO:0007669"/>
    <property type="project" value="InterPro"/>
</dbReference>
<accession>A0A239FPK1</accession>
<dbReference type="PRINTS" id="PR00359">
    <property type="entry name" value="BP450"/>
</dbReference>
<dbReference type="CDD" id="cd11031">
    <property type="entry name" value="Cyp158A-like"/>
    <property type="match status" value="1"/>
</dbReference>
<reference evidence="9 10" key="1">
    <citation type="submission" date="2017-06" db="EMBL/GenBank/DDBJ databases">
        <authorList>
            <person name="Kim H.J."/>
            <person name="Triplett B.A."/>
        </authorList>
    </citation>
    <scope>NUCLEOTIDE SEQUENCE [LARGE SCALE GENOMIC DNA]</scope>
    <source>
        <strain evidence="9 10">DSM 43151</strain>
    </source>
</reference>
<evidence type="ECO:0000313" key="9">
    <source>
        <dbReference type="EMBL" id="SNS58538.1"/>
    </source>
</evidence>
<evidence type="ECO:0000256" key="7">
    <source>
        <dbReference type="ARBA" id="ARBA00023033"/>
    </source>
</evidence>
<comment type="similarity">
    <text evidence="2">Belongs to the cytochrome P450 family.</text>
</comment>
<evidence type="ECO:0000256" key="4">
    <source>
        <dbReference type="ARBA" id="ARBA00022723"/>
    </source>
</evidence>
<keyword evidence="6" id="KW-0408">Iron</keyword>
<proteinExistence type="inferred from homology"/>
<dbReference type="AlphaFoldDB" id="A0A239FPK1"/>
<feature type="region of interest" description="Disordered" evidence="8">
    <location>
        <begin position="1"/>
        <end position="20"/>
    </location>
</feature>
<dbReference type="OrthoDB" id="4156795at2"/>
<dbReference type="GO" id="GO:0005506">
    <property type="term" value="F:iron ion binding"/>
    <property type="evidence" value="ECO:0007669"/>
    <property type="project" value="InterPro"/>
</dbReference>
<keyword evidence="5" id="KW-0560">Oxidoreductase</keyword>
<evidence type="ECO:0000256" key="5">
    <source>
        <dbReference type="ARBA" id="ARBA00023002"/>
    </source>
</evidence>
<dbReference type="RefSeq" id="WP_143232765.1">
    <property type="nucleotide sequence ID" value="NZ_BOMU01000078.1"/>
</dbReference>
<dbReference type="FunFam" id="1.10.630.10:FF:000018">
    <property type="entry name" value="Cytochrome P450 monooxygenase"/>
    <property type="match status" value="1"/>
</dbReference>
<organism evidence="9 10">
    <name type="scientific">Actinoplanes regularis</name>
    <dbReference type="NCBI Taxonomy" id="52697"/>
    <lineage>
        <taxon>Bacteria</taxon>
        <taxon>Bacillati</taxon>
        <taxon>Actinomycetota</taxon>
        <taxon>Actinomycetes</taxon>
        <taxon>Micromonosporales</taxon>
        <taxon>Micromonosporaceae</taxon>
        <taxon>Actinoplanes</taxon>
    </lineage>
</organism>
<dbReference type="InterPro" id="IPR001128">
    <property type="entry name" value="Cyt_P450"/>
</dbReference>
<dbReference type="EMBL" id="FZNR01000018">
    <property type="protein sequence ID" value="SNS58538.1"/>
    <property type="molecule type" value="Genomic_DNA"/>
</dbReference>
<evidence type="ECO:0000256" key="8">
    <source>
        <dbReference type="SAM" id="MobiDB-lite"/>
    </source>
</evidence>
<evidence type="ECO:0000313" key="10">
    <source>
        <dbReference type="Proteomes" id="UP000198415"/>
    </source>
</evidence>
<dbReference type="Gene3D" id="1.10.630.10">
    <property type="entry name" value="Cytochrome P450"/>
    <property type="match status" value="1"/>
</dbReference>
<dbReference type="PANTHER" id="PTHR46696">
    <property type="entry name" value="P450, PUTATIVE (EUROFUNG)-RELATED"/>
    <property type="match status" value="1"/>
</dbReference>
<dbReference type="GO" id="GO:0004497">
    <property type="term" value="F:monooxygenase activity"/>
    <property type="evidence" value="ECO:0007669"/>
    <property type="project" value="UniProtKB-KW"/>
</dbReference>
<evidence type="ECO:0000256" key="1">
    <source>
        <dbReference type="ARBA" id="ARBA00001971"/>
    </source>
</evidence>
<dbReference type="GO" id="GO:0020037">
    <property type="term" value="F:heme binding"/>
    <property type="evidence" value="ECO:0007669"/>
    <property type="project" value="InterPro"/>
</dbReference>
<dbReference type="SUPFAM" id="SSF48264">
    <property type="entry name" value="Cytochrome P450"/>
    <property type="match status" value="1"/>
</dbReference>
<protein>
    <submittedName>
        <fullName evidence="9">Cytochrome P450</fullName>
    </submittedName>
</protein>
<dbReference type="InterPro" id="IPR002397">
    <property type="entry name" value="Cyt_P450_B"/>
</dbReference>
<keyword evidence="3" id="KW-0349">Heme</keyword>
<gene>
    <name evidence="9" type="ORF">SAMN06264365_118175</name>
</gene>
<dbReference type="InterPro" id="IPR036396">
    <property type="entry name" value="Cyt_P450_sf"/>
</dbReference>
<comment type="cofactor">
    <cofactor evidence="1">
        <name>heme</name>
        <dbReference type="ChEBI" id="CHEBI:30413"/>
    </cofactor>
</comment>
<sequence length="415" mass="45157">MSVRPEQAAPSTGACPHYPFPDQPGIDLAPQYADLFAAEPLVPVQLPGGRQALLVTRYADVKTVLADPRFSREAWRNGTLFARESTALALATSDAPTHTRRRRAVQPWFTHRSAERARPRVAAIARRLLDDITAAESTVDLIAAFTTPLPYQVICELLGIPAGDLDRLLPWVTVMMSAGRFPADEVTAAHQAMHEYFFDQLAARERAMEAGVVGDDLLTALLTAPEETRLSTQEIAVFGFGLLMAGGETTASHLAMCVLQLLLRPDLADSLRRDPAAIAPFVEEMLRWVWFAGTGGQPHVAVAEVELSGTIIGAGQVVVPLTDAANRDPEVFADSGELRPGRTPNPHLGLGHGRHMCLGAAHARVELQEGVAAILPHLDRMELAVDEAQLDWRTQMFMRGLWTLPVRWRGTAASS</sequence>
<evidence type="ECO:0000256" key="2">
    <source>
        <dbReference type="ARBA" id="ARBA00010617"/>
    </source>
</evidence>
<dbReference type="Proteomes" id="UP000198415">
    <property type="component" value="Unassembled WGS sequence"/>
</dbReference>
<dbReference type="GO" id="GO:0017000">
    <property type="term" value="P:antibiotic biosynthetic process"/>
    <property type="evidence" value="ECO:0007669"/>
    <property type="project" value="UniProtKB-ARBA"/>
</dbReference>